<proteinExistence type="predicted"/>
<dbReference type="AlphaFoldDB" id="A0A916E2X4"/>
<dbReference type="EMBL" id="CAGKOT010000010">
    <property type="protein sequence ID" value="CAB5356342.1"/>
    <property type="molecule type" value="Genomic_DNA"/>
</dbReference>
<evidence type="ECO:0000313" key="1">
    <source>
        <dbReference type="EMBL" id="CAB5356342.1"/>
    </source>
</evidence>
<dbReference type="Proteomes" id="UP000684084">
    <property type="component" value="Unassembled WGS sequence"/>
</dbReference>
<gene>
    <name evidence="1" type="ORF">CHRIB12_LOCUS6317</name>
</gene>
<reference evidence="1" key="1">
    <citation type="submission" date="2020-05" db="EMBL/GenBank/DDBJ databases">
        <authorList>
            <person name="Rincon C."/>
            <person name="Sanders R I."/>
            <person name="Robbins C."/>
            <person name="Chaturvedi A."/>
        </authorList>
    </citation>
    <scope>NUCLEOTIDE SEQUENCE</scope>
    <source>
        <strain evidence="1">CHB12</strain>
    </source>
</reference>
<name>A0A916E2X4_9GLOM</name>
<evidence type="ECO:0000313" key="2">
    <source>
        <dbReference type="Proteomes" id="UP000684084"/>
    </source>
</evidence>
<sequence>MKQKLIYWECSVCIILQTINSRDHILNLSSPKWISIGIAEFNVLFATKQSTVDLTFMLNDLIYKYGKAHALFHAIRLGILAKRAIISRYLIQRLMMQDC</sequence>
<protein>
    <submittedName>
        <fullName evidence="1">Uncharacterized protein</fullName>
    </submittedName>
</protein>
<dbReference type="OrthoDB" id="270318at2759"/>
<accession>A0A916E2X4</accession>
<organism evidence="1 2">
    <name type="scientific">Rhizophagus irregularis</name>
    <dbReference type="NCBI Taxonomy" id="588596"/>
    <lineage>
        <taxon>Eukaryota</taxon>
        <taxon>Fungi</taxon>
        <taxon>Fungi incertae sedis</taxon>
        <taxon>Mucoromycota</taxon>
        <taxon>Glomeromycotina</taxon>
        <taxon>Glomeromycetes</taxon>
        <taxon>Glomerales</taxon>
        <taxon>Glomeraceae</taxon>
        <taxon>Rhizophagus</taxon>
    </lineage>
</organism>
<comment type="caution">
    <text evidence="1">The sequence shown here is derived from an EMBL/GenBank/DDBJ whole genome shotgun (WGS) entry which is preliminary data.</text>
</comment>